<dbReference type="EMBL" id="BGPR01000999">
    <property type="protein sequence ID" value="GBM42584.1"/>
    <property type="molecule type" value="Genomic_DNA"/>
</dbReference>
<proteinExistence type="predicted"/>
<accession>A0A4Y2FSH6</accession>
<dbReference type="AlphaFoldDB" id="A0A4Y2FSH6"/>
<evidence type="ECO:0000313" key="2">
    <source>
        <dbReference type="Proteomes" id="UP000499080"/>
    </source>
</evidence>
<organism evidence="1 2">
    <name type="scientific">Araneus ventricosus</name>
    <name type="common">Orbweaver spider</name>
    <name type="synonym">Epeira ventricosa</name>
    <dbReference type="NCBI Taxonomy" id="182803"/>
    <lineage>
        <taxon>Eukaryota</taxon>
        <taxon>Metazoa</taxon>
        <taxon>Ecdysozoa</taxon>
        <taxon>Arthropoda</taxon>
        <taxon>Chelicerata</taxon>
        <taxon>Arachnida</taxon>
        <taxon>Araneae</taxon>
        <taxon>Araneomorphae</taxon>
        <taxon>Entelegynae</taxon>
        <taxon>Araneoidea</taxon>
        <taxon>Araneidae</taxon>
        <taxon>Araneus</taxon>
    </lineage>
</organism>
<reference evidence="1 2" key="1">
    <citation type="journal article" date="2019" name="Sci. Rep.">
        <title>Orb-weaving spider Araneus ventricosus genome elucidates the spidroin gene catalogue.</title>
        <authorList>
            <person name="Kono N."/>
            <person name="Nakamura H."/>
            <person name="Ohtoshi R."/>
            <person name="Moran D.A.P."/>
            <person name="Shinohara A."/>
            <person name="Yoshida Y."/>
            <person name="Fujiwara M."/>
            <person name="Mori M."/>
            <person name="Tomita M."/>
            <person name="Arakawa K."/>
        </authorList>
    </citation>
    <scope>NUCLEOTIDE SEQUENCE [LARGE SCALE GENOMIC DNA]</scope>
</reference>
<name>A0A4Y2FSH6_ARAVE</name>
<sequence length="120" mass="14040">MTPFRRGERRHWNYTRECMAQELCERSRFLSFSSFFSKYLVSGLVNKKVTCSETLTVDEEDVQDFVASFGPNASSSFDDVINEHVLGKKKIDEKKEENIDEEDIIEQESYVEGRRRKIGD</sequence>
<dbReference type="Proteomes" id="UP000499080">
    <property type="component" value="Unassembled WGS sequence"/>
</dbReference>
<keyword evidence="2" id="KW-1185">Reference proteome</keyword>
<comment type="caution">
    <text evidence="1">The sequence shown here is derived from an EMBL/GenBank/DDBJ whole genome shotgun (WGS) entry which is preliminary data.</text>
</comment>
<protein>
    <submittedName>
        <fullName evidence="1">Uncharacterized protein</fullName>
    </submittedName>
</protein>
<gene>
    <name evidence="1" type="ORF">AVEN_183865_1</name>
</gene>
<evidence type="ECO:0000313" key="1">
    <source>
        <dbReference type="EMBL" id="GBM42584.1"/>
    </source>
</evidence>